<evidence type="ECO:0000313" key="15">
    <source>
        <dbReference type="EMBL" id="MBD7977091.1"/>
    </source>
</evidence>
<evidence type="ECO:0000256" key="8">
    <source>
        <dbReference type="ARBA" id="ARBA00022989"/>
    </source>
</evidence>
<dbReference type="InterPro" id="IPR017938">
    <property type="entry name" value="Riboflavin_synthase-like_b-brl"/>
</dbReference>
<reference evidence="15 16" key="1">
    <citation type="submission" date="2020-08" db="EMBL/GenBank/DDBJ databases">
        <title>A Genomic Blueprint of the Chicken Gut Microbiome.</title>
        <authorList>
            <person name="Gilroy R."/>
            <person name="Ravi A."/>
            <person name="Getino M."/>
            <person name="Pursley I."/>
            <person name="Horton D.L."/>
            <person name="Alikhan N.-F."/>
            <person name="Baker D."/>
            <person name="Gharbi K."/>
            <person name="Hall N."/>
            <person name="Watson M."/>
            <person name="Adriaenssens E.M."/>
            <person name="Foster-Nyarko E."/>
            <person name="Jarju S."/>
            <person name="Secka A."/>
            <person name="Antonio M."/>
            <person name="Oren A."/>
            <person name="Chaudhuri R."/>
            <person name="La Ragione R.M."/>
            <person name="Hildebrand F."/>
            <person name="Pallen M.J."/>
        </authorList>
    </citation>
    <scope>NUCLEOTIDE SEQUENCE [LARGE SCALE GENOMIC DNA]</scope>
    <source>
        <strain evidence="15 16">Sa2CUA2</strain>
    </source>
</reference>
<dbReference type="Proteomes" id="UP000611945">
    <property type="component" value="Unassembled WGS sequence"/>
</dbReference>
<feature type="transmembrane region" description="Helical" evidence="13">
    <location>
        <begin position="166"/>
        <end position="186"/>
    </location>
</feature>
<keyword evidence="9" id="KW-0560">Oxidoreductase</keyword>
<feature type="transmembrane region" description="Helical" evidence="13">
    <location>
        <begin position="40"/>
        <end position="59"/>
    </location>
</feature>
<evidence type="ECO:0000256" key="11">
    <source>
        <dbReference type="ARBA" id="ARBA00023014"/>
    </source>
</evidence>
<evidence type="ECO:0000256" key="2">
    <source>
        <dbReference type="ARBA" id="ARBA00004141"/>
    </source>
</evidence>
<dbReference type="Gene3D" id="2.40.30.10">
    <property type="entry name" value="Translation factors"/>
    <property type="match status" value="1"/>
</dbReference>
<dbReference type="PANTHER" id="PTHR47354">
    <property type="entry name" value="NADH OXIDOREDUCTASE HCR"/>
    <property type="match status" value="1"/>
</dbReference>
<name>A0ABR8TMU9_9PSED</name>
<feature type="transmembrane region" description="Helical" evidence="13">
    <location>
        <begin position="137"/>
        <end position="154"/>
    </location>
</feature>
<dbReference type="EMBL" id="JACSQG010000003">
    <property type="protein sequence ID" value="MBD7977091.1"/>
    <property type="molecule type" value="Genomic_DNA"/>
</dbReference>
<keyword evidence="6" id="KW-0479">Metal-binding</keyword>
<keyword evidence="12 13" id="KW-0472">Membrane</keyword>
<dbReference type="InterPro" id="IPR001433">
    <property type="entry name" value="OxRdtase_FAD/NAD-bd"/>
</dbReference>
<gene>
    <name evidence="15" type="ORF">H9642_07780</name>
</gene>
<dbReference type="Pfam" id="PF01794">
    <property type="entry name" value="Ferric_reduct"/>
    <property type="match status" value="1"/>
</dbReference>
<evidence type="ECO:0000259" key="14">
    <source>
        <dbReference type="PROSITE" id="PS51384"/>
    </source>
</evidence>
<evidence type="ECO:0000256" key="12">
    <source>
        <dbReference type="ARBA" id="ARBA00023136"/>
    </source>
</evidence>
<dbReference type="PANTHER" id="PTHR47354:SF8">
    <property type="entry name" value="1,2-PHENYLACETYL-COA EPOXIDASE, SUBUNIT E"/>
    <property type="match status" value="1"/>
</dbReference>
<dbReference type="PRINTS" id="PR00409">
    <property type="entry name" value="PHDIOXRDTASE"/>
</dbReference>
<evidence type="ECO:0000313" key="16">
    <source>
        <dbReference type="Proteomes" id="UP000611945"/>
    </source>
</evidence>
<feature type="domain" description="FAD-binding FR-type" evidence="14">
    <location>
        <begin position="216"/>
        <end position="318"/>
    </location>
</feature>
<comment type="caution">
    <text evidence="15">The sequence shown here is derived from an EMBL/GenBank/DDBJ whole genome shotgun (WGS) entry which is preliminary data.</text>
</comment>
<sequence>MKPIKIGYLALLLVLTVLWLPADPLLPPTFGYFDVRHMLVTYTGIIGIGVMSVGMLLALRPVRIEPLFGGLDKTYRLHKWLGITALVVSIIHWLWAQGTKWAVGWGLLTKPHKGPQPEQTVELFRFFRSQRGLAESIGEWAFYALVLLVVLALLKRFPYRYFFKTHRVLALVYLALVVHSVVLMPFEFWSAPIGLLMLILMAGGTLAAFISLFQRVGYKRRAVGEIEEVLHHRDNRVLKFAITLKDRWPGHQAGQFAFVTLDPHEGAHPYTISSAWHGDGRMFFLVKGLGDYTNTLPDTVKVGDLVSIEGPYGRFDFSCGKPRQIWVAGGIGITPFIARLQALAKQPDGKAIDLFYSTKEPDEGFIERVRQLAQRAGVRLHVLVTRRDGRLDGERIRQLVPEWPSATFWFCGPAGFGQALREDFKAHGLAEADFHQELFDMR</sequence>
<evidence type="ECO:0000256" key="9">
    <source>
        <dbReference type="ARBA" id="ARBA00023002"/>
    </source>
</evidence>
<evidence type="ECO:0000256" key="3">
    <source>
        <dbReference type="ARBA" id="ARBA00022630"/>
    </source>
</evidence>
<dbReference type="InterPro" id="IPR013130">
    <property type="entry name" value="Fe3_Rdtase_TM_dom"/>
</dbReference>
<dbReference type="PROSITE" id="PS51384">
    <property type="entry name" value="FAD_FR"/>
    <property type="match status" value="1"/>
</dbReference>
<feature type="transmembrane region" description="Helical" evidence="13">
    <location>
        <begin position="192"/>
        <end position="213"/>
    </location>
</feature>
<dbReference type="InterPro" id="IPR017927">
    <property type="entry name" value="FAD-bd_FR_type"/>
</dbReference>
<evidence type="ECO:0000256" key="7">
    <source>
        <dbReference type="ARBA" id="ARBA00022827"/>
    </source>
</evidence>
<keyword evidence="7" id="KW-0274">FAD</keyword>
<keyword evidence="10" id="KW-0408">Iron</keyword>
<keyword evidence="11" id="KW-0411">Iron-sulfur</keyword>
<feature type="transmembrane region" description="Helical" evidence="13">
    <location>
        <begin position="80"/>
        <end position="96"/>
    </location>
</feature>
<dbReference type="SUPFAM" id="SSF52343">
    <property type="entry name" value="Ferredoxin reductase-like, C-terminal NADP-linked domain"/>
    <property type="match status" value="1"/>
</dbReference>
<dbReference type="InterPro" id="IPR050415">
    <property type="entry name" value="MRET"/>
</dbReference>
<organism evidence="15 16">
    <name type="scientific">Serpens gallinarum</name>
    <dbReference type="NCBI Taxonomy" id="2763075"/>
    <lineage>
        <taxon>Bacteria</taxon>
        <taxon>Pseudomonadati</taxon>
        <taxon>Pseudomonadota</taxon>
        <taxon>Gammaproteobacteria</taxon>
        <taxon>Pseudomonadales</taxon>
        <taxon>Pseudomonadaceae</taxon>
        <taxon>Pseudomonas</taxon>
    </lineage>
</organism>
<keyword evidence="8 13" id="KW-1133">Transmembrane helix</keyword>
<evidence type="ECO:0000256" key="13">
    <source>
        <dbReference type="SAM" id="Phobius"/>
    </source>
</evidence>
<keyword evidence="5" id="KW-0001">2Fe-2S</keyword>
<protein>
    <submittedName>
        <fullName evidence="15">Ferric reductase-like transmembrane domain-containing protein</fullName>
    </submittedName>
</protein>
<dbReference type="Gene3D" id="3.40.50.80">
    <property type="entry name" value="Nucleotide-binding domain of ferredoxin-NADP reductase (FNR) module"/>
    <property type="match status" value="1"/>
</dbReference>
<keyword evidence="4 13" id="KW-0812">Transmembrane</keyword>
<evidence type="ECO:0000256" key="10">
    <source>
        <dbReference type="ARBA" id="ARBA00023004"/>
    </source>
</evidence>
<dbReference type="InterPro" id="IPR008333">
    <property type="entry name" value="Cbr1-like_FAD-bd_dom"/>
</dbReference>
<proteinExistence type="predicted"/>
<evidence type="ECO:0000256" key="1">
    <source>
        <dbReference type="ARBA" id="ARBA00001974"/>
    </source>
</evidence>
<dbReference type="CDD" id="cd06198">
    <property type="entry name" value="FNR_like_3"/>
    <property type="match status" value="1"/>
</dbReference>
<dbReference type="Pfam" id="PF00970">
    <property type="entry name" value="FAD_binding_6"/>
    <property type="match status" value="1"/>
</dbReference>
<keyword evidence="16" id="KW-1185">Reference proteome</keyword>
<dbReference type="Pfam" id="PF00175">
    <property type="entry name" value="NAD_binding_1"/>
    <property type="match status" value="1"/>
</dbReference>
<evidence type="ECO:0000256" key="6">
    <source>
        <dbReference type="ARBA" id="ARBA00022723"/>
    </source>
</evidence>
<dbReference type="RefSeq" id="WP_251835868.1">
    <property type="nucleotide sequence ID" value="NZ_JACSQG010000003.1"/>
</dbReference>
<comment type="cofactor">
    <cofactor evidence="1">
        <name>FAD</name>
        <dbReference type="ChEBI" id="CHEBI:57692"/>
    </cofactor>
</comment>
<dbReference type="InterPro" id="IPR039261">
    <property type="entry name" value="FNR_nucleotide-bd"/>
</dbReference>
<keyword evidence="3" id="KW-0285">Flavoprotein</keyword>
<accession>A0ABR8TMU9</accession>
<evidence type="ECO:0000256" key="4">
    <source>
        <dbReference type="ARBA" id="ARBA00022692"/>
    </source>
</evidence>
<evidence type="ECO:0000256" key="5">
    <source>
        <dbReference type="ARBA" id="ARBA00022714"/>
    </source>
</evidence>
<comment type="subcellular location">
    <subcellularLocation>
        <location evidence="2">Membrane</location>
        <topology evidence="2">Multi-pass membrane protein</topology>
    </subcellularLocation>
</comment>
<dbReference type="SUPFAM" id="SSF63380">
    <property type="entry name" value="Riboflavin synthase domain-like"/>
    <property type="match status" value="1"/>
</dbReference>